<feature type="transmembrane region" description="Helical" evidence="7">
    <location>
        <begin position="200"/>
        <end position="222"/>
    </location>
</feature>
<proteinExistence type="inferred from homology"/>
<sequence>MTATIDRMTDAAAGTHTAAGPRPRRVPVVLLYIGLALIAIVTLLPFFWVISGSLRSLDEIRADPGAWLPTAPTLDNFARLFSKENFAGYLFNSVAVAVMVVLGNIVAAAAAGYALGKLHFAGKKIAFAAVMASLMVPFTAVFVPQFVVTVNLGLIDTLAGIALPSLALPISIFIMRQYASSIPDELLEAARMDGAGEFRLFFTIFLPLSGPAVATVTIMSFLNSWNNFIWPLIVAQSNSTYTLPVGLAATSQASANVTDYGLVLAGAIVVMLPVLVLFLFLQRYFVQGIAASGLK</sequence>
<dbReference type="CDD" id="cd06261">
    <property type="entry name" value="TM_PBP2"/>
    <property type="match status" value="1"/>
</dbReference>
<evidence type="ECO:0000313" key="9">
    <source>
        <dbReference type="EMBL" id="MBB5841717.1"/>
    </source>
</evidence>
<feature type="transmembrane region" description="Helical" evidence="7">
    <location>
        <begin position="89"/>
        <end position="113"/>
    </location>
</feature>
<keyword evidence="2 7" id="KW-0813">Transport</keyword>
<feature type="transmembrane region" description="Helical" evidence="7">
    <location>
        <begin position="29"/>
        <end position="50"/>
    </location>
</feature>
<dbReference type="InterPro" id="IPR000515">
    <property type="entry name" value="MetI-like"/>
</dbReference>
<comment type="caution">
    <text evidence="9">The sequence shown here is derived from an EMBL/GenBank/DDBJ whole genome shotgun (WGS) entry which is preliminary data.</text>
</comment>
<keyword evidence="3" id="KW-1003">Cell membrane</keyword>
<name>A0A841AEQ0_9MICO</name>
<gene>
    <name evidence="9" type="ORF">HD599_000040</name>
</gene>
<dbReference type="Gene3D" id="1.10.3720.10">
    <property type="entry name" value="MetI-like"/>
    <property type="match status" value="1"/>
</dbReference>
<dbReference type="GO" id="GO:0055085">
    <property type="term" value="P:transmembrane transport"/>
    <property type="evidence" value="ECO:0007669"/>
    <property type="project" value="InterPro"/>
</dbReference>
<evidence type="ECO:0000256" key="3">
    <source>
        <dbReference type="ARBA" id="ARBA00022475"/>
    </source>
</evidence>
<dbReference type="EMBL" id="JACHMJ010000001">
    <property type="protein sequence ID" value="MBB5841717.1"/>
    <property type="molecule type" value="Genomic_DNA"/>
</dbReference>
<dbReference type="AlphaFoldDB" id="A0A841AEQ0"/>
<dbReference type="PANTHER" id="PTHR43744:SF12">
    <property type="entry name" value="ABC TRANSPORTER PERMEASE PROTEIN MG189-RELATED"/>
    <property type="match status" value="1"/>
</dbReference>
<evidence type="ECO:0000256" key="4">
    <source>
        <dbReference type="ARBA" id="ARBA00022692"/>
    </source>
</evidence>
<evidence type="ECO:0000256" key="1">
    <source>
        <dbReference type="ARBA" id="ARBA00004651"/>
    </source>
</evidence>
<evidence type="ECO:0000256" key="7">
    <source>
        <dbReference type="RuleBase" id="RU363032"/>
    </source>
</evidence>
<dbReference type="GO" id="GO:0005886">
    <property type="term" value="C:plasma membrane"/>
    <property type="evidence" value="ECO:0007669"/>
    <property type="project" value="UniProtKB-SubCell"/>
</dbReference>
<keyword evidence="9" id="KW-0762">Sugar transport</keyword>
<feature type="domain" description="ABC transmembrane type-1" evidence="8">
    <location>
        <begin position="90"/>
        <end position="281"/>
    </location>
</feature>
<comment type="similarity">
    <text evidence="7">Belongs to the binding-protein-dependent transport system permease family.</text>
</comment>
<evidence type="ECO:0000256" key="6">
    <source>
        <dbReference type="ARBA" id="ARBA00023136"/>
    </source>
</evidence>
<keyword evidence="6 7" id="KW-0472">Membrane</keyword>
<organism evidence="9 10">
    <name type="scientific">Conyzicola lurida</name>
    <dbReference type="NCBI Taxonomy" id="1172621"/>
    <lineage>
        <taxon>Bacteria</taxon>
        <taxon>Bacillati</taxon>
        <taxon>Actinomycetota</taxon>
        <taxon>Actinomycetes</taxon>
        <taxon>Micrococcales</taxon>
        <taxon>Microbacteriaceae</taxon>
        <taxon>Conyzicola</taxon>
    </lineage>
</organism>
<evidence type="ECO:0000256" key="2">
    <source>
        <dbReference type="ARBA" id="ARBA00022448"/>
    </source>
</evidence>
<dbReference type="PANTHER" id="PTHR43744">
    <property type="entry name" value="ABC TRANSPORTER PERMEASE PROTEIN MG189-RELATED-RELATED"/>
    <property type="match status" value="1"/>
</dbReference>
<reference evidence="9 10" key="1">
    <citation type="submission" date="2020-08" db="EMBL/GenBank/DDBJ databases">
        <title>Sequencing the genomes of 1000 actinobacteria strains.</title>
        <authorList>
            <person name="Klenk H.-P."/>
        </authorList>
    </citation>
    <scope>NUCLEOTIDE SEQUENCE [LARGE SCALE GENOMIC DNA]</scope>
    <source>
        <strain evidence="9 10">DSM 105784</strain>
    </source>
</reference>
<evidence type="ECO:0000259" key="8">
    <source>
        <dbReference type="PROSITE" id="PS50928"/>
    </source>
</evidence>
<keyword evidence="10" id="KW-1185">Reference proteome</keyword>
<accession>A0A841AEQ0</accession>
<dbReference type="Proteomes" id="UP000536685">
    <property type="component" value="Unassembled WGS sequence"/>
</dbReference>
<evidence type="ECO:0000256" key="5">
    <source>
        <dbReference type="ARBA" id="ARBA00022989"/>
    </source>
</evidence>
<dbReference type="Pfam" id="PF00528">
    <property type="entry name" value="BPD_transp_1"/>
    <property type="match status" value="1"/>
</dbReference>
<feature type="transmembrane region" description="Helical" evidence="7">
    <location>
        <begin position="125"/>
        <end position="146"/>
    </location>
</feature>
<feature type="transmembrane region" description="Helical" evidence="7">
    <location>
        <begin position="260"/>
        <end position="281"/>
    </location>
</feature>
<feature type="transmembrane region" description="Helical" evidence="7">
    <location>
        <begin position="158"/>
        <end position="179"/>
    </location>
</feature>
<comment type="subcellular location">
    <subcellularLocation>
        <location evidence="1 7">Cell membrane</location>
        <topology evidence="1 7">Multi-pass membrane protein</topology>
    </subcellularLocation>
</comment>
<dbReference type="PROSITE" id="PS50928">
    <property type="entry name" value="ABC_TM1"/>
    <property type="match status" value="1"/>
</dbReference>
<keyword evidence="4 7" id="KW-0812">Transmembrane</keyword>
<keyword evidence="5 7" id="KW-1133">Transmembrane helix</keyword>
<evidence type="ECO:0000313" key="10">
    <source>
        <dbReference type="Proteomes" id="UP000536685"/>
    </source>
</evidence>
<protein>
    <submittedName>
        <fullName evidence="9">Multiple sugar transport system permease protein</fullName>
    </submittedName>
</protein>
<dbReference type="RefSeq" id="WP_184232526.1">
    <property type="nucleotide sequence ID" value="NZ_JACHMJ010000001.1"/>
</dbReference>
<dbReference type="SUPFAM" id="SSF161098">
    <property type="entry name" value="MetI-like"/>
    <property type="match status" value="1"/>
</dbReference>
<dbReference type="InterPro" id="IPR035906">
    <property type="entry name" value="MetI-like_sf"/>
</dbReference>